<dbReference type="PROSITE" id="PS51186">
    <property type="entry name" value="GNAT"/>
    <property type="match status" value="1"/>
</dbReference>
<organism evidence="4 5">
    <name type="scientific">Actinacidiphila alni</name>
    <dbReference type="NCBI Taxonomy" id="380248"/>
    <lineage>
        <taxon>Bacteria</taxon>
        <taxon>Bacillati</taxon>
        <taxon>Actinomycetota</taxon>
        <taxon>Actinomycetes</taxon>
        <taxon>Kitasatosporales</taxon>
        <taxon>Streptomycetaceae</taxon>
        <taxon>Actinacidiphila</taxon>
    </lineage>
</organism>
<keyword evidence="5" id="KW-1185">Reference proteome</keyword>
<sequence length="316" mass="33594">MTDDQLPARTLRPAEPRDLAAVADLLALAGASDNRRETLERLTDTASGSLRYAWVAERAGRIVGAAKLTSHLLFPGTLSAMVAVAEPERRAGTGGALAALIEQRLATVEGYGTVTCSLRDDSADGRRFAEARGFTAHHHSKGWRLPLAALGDGLPRLAARAADDSGVRIRLVTDSRAEAATIMECVGRTMESLPIPAQEGQEVDMSRAGELIGDDAVTLLAETVEGTAARVRGLTMVTPERDGRWSTVYTGVEPDYRRRGVARAVKLAAFAYLAERGASEVVTHNDSGNAGILGLNASFAMEPGVGYWTLSRRIDG</sequence>
<evidence type="ECO:0000313" key="4">
    <source>
        <dbReference type="EMBL" id="SFF81800.1"/>
    </source>
</evidence>
<accession>A0A1I2LTS4</accession>
<dbReference type="GO" id="GO:0016747">
    <property type="term" value="F:acyltransferase activity, transferring groups other than amino-acyl groups"/>
    <property type="evidence" value="ECO:0007669"/>
    <property type="project" value="InterPro"/>
</dbReference>
<dbReference type="Proteomes" id="UP000199323">
    <property type="component" value="Unassembled WGS sequence"/>
</dbReference>
<dbReference type="EMBL" id="FONG01000030">
    <property type="protein sequence ID" value="SFF81800.1"/>
    <property type="molecule type" value="Genomic_DNA"/>
</dbReference>
<reference evidence="4 5" key="1">
    <citation type="submission" date="2016-10" db="EMBL/GenBank/DDBJ databases">
        <authorList>
            <person name="de Groot N.N."/>
        </authorList>
    </citation>
    <scope>NUCLEOTIDE SEQUENCE [LARGE SCALE GENOMIC DNA]</scope>
    <source>
        <strain evidence="4 5">CGMCC 4.3510</strain>
    </source>
</reference>
<dbReference type="InterPro" id="IPR050832">
    <property type="entry name" value="Bact_Acetyltransf"/>
</dbReference>
<evidence type="ECO:0000313" key="5">
    <source>
        <dbReference type="Proteomes" id="UP000199323"/>
    </source>
</evidence>
<keyword evidence="2" id="KW-0012">Acyltransferase</keyword>
<name>A0A1I2LTS4_9ACTN</name>
<dbReference type="Gene3D" id="3.40.630.30">
    <property type="match status" value="1"/>
</dbReference>
<dbReference type="InterPro" id="IPR000182">
    <property type="entry name" value="GNAT_dom"/>
</dbReference>
<dbReference type="SUPFAM" id="SSF55729">
    <property type="entry name" value="Acyl-CoA N-acyltransferases (Nat)"/>
    <property type="match status" value="2"/>
</dbReference>
<evidence type="ECO:0000256" key="1">
    <source>
        <dbReference type="ARBA" id="ARBA00022679"/>
    </source>
</evidence>
<dbReference type="STRING" id="380248.SAMN05216251_13066"/>
<dbReference type="InterPro" id="IPR016181">
    <property type="entry name" value="Acyl_CoA_acyltransferase"/>
</dbReference>
<keyword evidence="1 4" id="KW-0808">Transferase</keyword>
<evidence type="ECO:0000256" key="2">
    <source>
        <dbReference type="ARBA" id="ARBA00023315"/>
    </source>
</evidence>
<gene>
    <name evidence="4" type="ORF">SAMN05216251_13066</name>
</gene>
<dbReference type="AlphaFoldDB" id="A0A1I2LTS4"/>
<evidence type="ECO:0000259" key="3">
    <source>
        <dbReference type="PROSITE" id="PS51186"/>
    </source>
</evidence>
<protein>
    <submittedName>
        <fullName evidence="4">Acetyltransferase (GNAT) family protein</fullName>
    </submittedName>
</protein>
<dbReference type="PANTHER" id="PTHR43877">
    <property type="entry name" value="AMINOALKYLPHOSPHONATE N-ACETYLTRANSFERASE-RELATED-RELATED"/>
    <property type="match status" value="1"/>
</dbReference>
<dbReference type="RefSeq" id="WP_093717466.1">
    <property type="nucleotide sequence ID" value="NZ_FONG01000030.1"/>
</dbReference>
<dbReference type="OrthoDB" id="4245896at2"/>
<dbReference type="Pfam" id="PF00583">
    <property type="entry name" value="Acetyltransf_1"/>
    <property type="match status" value="1"/>
</dbReference>
<proteinExistence type="predicted"/>
<feature type="domain" description="N-acetyltransferase" evidence="3">
    <location>
        <begin position="9"/>
        <end position="157"/>
    </location>
</feature>